<sequence length="42" mass="4673">MMKSKNCNPINSSQRAVMACYPTSKVALDEHSPLQIHTILKS</sequence>
<dbReference type="AlphaFoldDB" id="A0A0A9SCM0"/>
<proteinExistence type="predicted"/>
<dbReference type="EMBL" id="GBRH01232323">
    <property type="protein sequence ID" value="JAD65572.1"/>
    <property type="molecule type" value="Transcribed_RNA"/>
</dbReference>
<accession>A0A0A9SCM0</accession>
<name>A0A0A9SCM0_ARUDO</name>
<organism evidence="1">
    <name type="scientific">Arundo donax</name>
    <name type="common">Giant reed</name>
    <name type="synonym">Donax arundinaceus</name>
    <dbReference type="NCBI Taxonomy" id="35708"/>
    <lineage>
        <taxon>Eukaryota</taxon>
        <taxon>Viridiplantae</taxon>
        <taxon>Streptophyta</taxon>
        <taxon>Embryophyta</taxon>
        <taxon>Tracheophyta</taxon>
        <taxon>Spermatophyta</taxon>
        <taxon>Magnoliopsida</taxon>
        <taxon>Liliopsida</taxon>
        <taxon>Poales</taxon>
        <taxon>Poaceae</taxon>
        <taxon>PACMAD clade</taxon>
        <taxon>Arundinoideae</taxon>
        <taxon>Arundineae</taxon>
        <taxon>Arundo</taxon>
    </lineage>
</organism>
<reference evidence="1" key="1">
    <citation type="submission" date="2014-09" db="EMBL/GenBank/DDBJ databases">
        <authorList>
            <person name="Magalhaes I.L.F."/>
            <person name="Oliveira U."/>
            <person name="Santos F.R."/>
            <person name="Vidigal T.H.D.A."/>
            <person name="Brescovit A.D."/>
            <person name="Santos A.J."/>
        </authorList>
    </citation>
    <scope>NUCLEOTIDE SEQUENCE</scope>
    <source>
        <tissue evidence="1">Shoot tissue taken approximately 20 cm above the soil surface</tissue>
    </source>
</reference>
<evidence type="ECO:0000313" key="1">
    <source>
        <dbReference type="EMBL" id="JAD65572.1"/>
    </source>
</evidence>
<protein>
    <submittedName>
        <fullName evidence="1">Uncharacterized protein</fullName>
    </submittedName>
</protein>
<reference evidence="1" key="2">
    <citation type="journal article" date="2015" name="Data Brief">
        <title>Shoot transcriptome of the giant reed, Arundo donax.</title>
        <authorList>
            <person name="Barrero R.A."/>
            <person name="Guerrero F.D."/>
            <person name="Moolhuijzen P."/>
            <person name="Goolsby J.A."/>
            <person name="Tidwell J."/>
            <person name="Bellgard S.E."/>
            <person name="Bellgard M.I."/>
        </authorList>
    </citation>
    <scope>NUCLEOTIDE SEQUENCE</scope>
    <source>
        <tissue evidence="1">Shoot tissue taken approximately 20 cm above the soil surface</tissue>
    </source>
</reference>